<proteinExistence type="inferred from homology"/>
<dbReference type="Pfam" id="PF04290">
    <property type="entry name" value="DctQ"/>
    <property type="match status" value="1"/>
</dbReference>
<dbReference type="GO" id="GO:0022857">
    <property type="term" value="F:transmembrane transporter activity"/>
    <property type="evidence" value="ECO:0007669"/>
    <property type="project" value="UniProtKB-UniRule"/>
</dbReference>
<evidence type="ECO:0000256" key="5">
    <source>
        <dbReference type="ARBA" id="ARBA00022692"/>
    </source>
</evidence>
<dbReference type="InterPro" id="IPR055348">
    <property type="entry name" value="DctQ"/>
</dbReference>
<evidence type="ECO:0000256" key="1">
    <source>
        <dbReference type="ARBA" id="ARBA00004429"/>
    </source>
</evidence>
<evidence type="ECO:0000259" key="10">
    <source>
        <dbReference type="Pfam" id="PF04290"/>
    </source>
</evidence>
<dbReference type="PANTHER" id="PTHR35011">
    <property type="entry name" value="2,3-DIKETO-L-GULONATE TRAP TRANSPORTER SMALL PERMEASE PROTEIN YIAM"/>
    <property type="match status" value="1"/>
</dbReference>
<keyword evidence="3" id="KW-1003">Cell membrane</keyword>
<keyword evidence="4 9" id="KW-0997">Cell inner membrane</keyword>
<evidence type="ECO:0000256" key="8">
    <source>
        <dbReference type="ARBA" id="ARBA00038436"/>
    </source>
</evidence>
<dbReference type="InterPro" id="IPR007387">
    <property type="entry name" value="TRAP_DctQ"/>
</dbReference>
<dbReference type="GO" id="GO:0015740">
    <property type="term" value="P:C4-dicarboxylate transport"/>
    <property type="evidence" value="ECO:0007669"/>
    <property type="project" value="TreeGrafter"/>
</dbReference>
<protein>
    <recommendedName>
        <fullName evidence="9">TRAP transporter small permease protein</fullName>
    </recommendedName>
</protein>
<comment type="subcellular location">
    <subcellularLocation>
        <location evidence="1 9">Cell inner membrane</location>
        <topology evidence="1 9">Multi-pass membrane protein</topology>
    </subcellularLocation>
</comment>
<comment type="similarity">
    <text evidence="8 9">Belongs to the TRAP transporter small permease family.</text>
</comment>
<feature type="transmembrane region" description="Helical" evidence="9">
    <location>
        <begin position="95"/>
        <end position="116"/>
    </location>
</feature>
<evidence type="ECO:0000256" key="7">
    <source>
        <dbReference type="ARBA" id="ARBA00023136"/>
    </source>
</evidence>
<dbReference type="GO" id="GO:0005886">
    <property type="term" value="C:plasma membrane"/>
    <property type="evidence" value="ECO:0007669"/>
    <property type="project" value="UniProtKB-SubCell"/>
</dbReference>
<accession>A0A7C9R721</accession>
<sequence>MTSRYVGAALLRAADLGFRALEAALVLVLAAMVTLVFANVVMRYVFDSGITVTDELSRMMFVWISFLGAILVARRSEHLGVDLLTATLSPASKRICRILADIGIVICSAILASGAFSQTVANMSNIAPVSGLPTGLTYAAPFLAGLAIGVIAFADLLGAVLSPGTAETDDLS</sequence>
<dbReference type="EMBL" id="JAAKZG010000004">
    <property type="protein sequence ID" value="NGN41734.1"/>
    <property type="molecule type" value="Genomic_DNA"/>
</dbReference>
<organism evidence="11 12">
    <name type="scientific">Mesorhizobium zhangyense</name>
    <dbReference type="NCBI Taxonomy" id="1776730"/>
    <lineage>
        <taxon>Bacteria</taxon>
        <taxon>Pseudomonadati</taxon>
        <taxon>Pseudomonadota</taxon>
        <taxon>Alphaproteobacteria</taxon>
        <taxon>Hyphomicrobiales</taxon>
        <taxon>Phyllobacteriaceae</taxon>
        <taxon>Mesorhizobium</taxon>
    </lineage>
</organism>
<evidence type="ECO:0000256" key="3">
    <source>
        <dbReference type="ARBA" id="ARBA00022475"/>
    </source>
</evidence>
<dbReference type="Proteomes" id="UP000481252">
    <property type="component" value="Unassembled WGS sequence"/>
</dbReference>
<dbReference type="AlphaFoldDB" id="A0A7C9R721"/>
<keyword evidence="7 9" id="KW-0472">Membrane</keyword>
<evidence type="ECO:0000313" key="12">
    <source>
        <dbReference type="Proteomes" id="UP000481252"/>
    </source>
</evidence>
<comment type="subunit">
    <text evidence="9">The complex comprises the extracytoplasmic solute receptor protein and the two transmembrane proteins.</text>
</comment>
<keyword evidence="12" id="KW-1185">Reference proteome</keyword>
<dbReference type="PANTHER" id="PTHR35011:SF2">
    <property type="entry name" value="2,3-DIKETO-L-GULONATE TRAP TRANSPORTER SMALL PERMEASE PROTEIN YIAM"/>
    <property type="match status" value="1"/>
</dbReference>
<name>A0A7C9R721_9HYPH</name>
<keyword evidence="6 9" id="KW-1133">Transmembrane helix</keyword>
<gene>
    <name evidence="11" type="ORF">G6N74_11705</name>
</gene>
<feature type="transmembrane region" description="Helical" evidence="9">
    <location>
        <begin position="56"/>
        <end position="74"/>
    </location>
</feature>
<reference evidence="11 12" key="1">
    <citation type="submission" date="2020-02" db="EMBL/GenBank/DDBJ databases">
        <title>Genome sequence of the type strain CGMCC 1.15528 of Mesorhizobium zhangyense.</title>
        <authorList>
            <person name="Gao J."/>
            <person name="Sun J."/>
        </authorList>
    </citation>
    <scope>NUCLEOTIDE SEQUENCE [LARGE SCALE GENOMIC DNA]</scope>
    <source>
        <strain evidence="11 12">CGMCC 1.15528</strain>
    </source>
</reference>
<evidence type="ECO:0000256" key="2">
    <source>
        <dbReference type="ARBA" id="ARBA00022448"/>
    </source>
</evidence>
<feature type="domain" description="Tripartite ATP-independent periplasmic transporters DctQ component" evidence="10">
    <location>
        <begin position="32"/>
        <end position="158"/>
    </location>
</feature>
<keyword evidence="2 9" id="KW-0813">Transport</keyword>
<evidence type="ECO:0000256" key="4">
    <source>
        <dbReference type="ARBA" id="ARBA00022519"/>
    </source>
</evidence>
<comment type="caution">
    <text evidence="11">The sequence shown here is derived from an EMBL/GenBank/DDBJ whole genome shotgun (WGS) entry which is preliminary data.</text>
</comment>
<evidence type="ECO:0000256" key="9">
    <source>
        <dbReference type="RuleBase" id="RU369079"/>
    </source>
</evidence>
<evidence type="ECO:0000313" key="11">
    <source>
        <dbReference type="EMBL" id="NGN41734.1"/>
    </source>
</evidence>
<keyword evidence="5 9" id="KW-0812">Transmembrane</keyword>
<dbReference type="RefSeq" id="WP_165117436.1">
    <property type="nucleotide sequence ID" value="NZ_JAAKZG010000004.1"/>
</dbReference>
<feature type="transmembrane region" description="Helical" evidence="9">
    <location>
        <begin position="136"/>
        <end position="157"/>
    </location>
</feature>
<feature type="transmembrane region" description="Helical" evidence="9">
    <location>
        <begin position="21"/>
        <end position="44"/>
    </location>
</feature>
<comment type="function">
    <text evidence="9">Part of the tripartite ATP-independent periplasmic (TRAP) transport system.</text>
</comment>
<evidence type="ECO:0000256" key="6">
    <source>
        <dbReference type="ARBA" id="ARBA00022989"/>
    </source>
</evidence>